<evidence type="ECO:0000313" key="2">
    <source>
        <dbReference type="EMBL" id="KAB7498603.1"/>
    </source>
</evidence>
<protein>
    <recommendedName>
        <fullName evidence="4">Coiled-coil domain-containing protein</fullName>
    </recommendedName>
</protein>
<accession>A0A5N5SWK6</accession>
<comment type="caution">
    <text evidence="2">The sequence shown here is derived from an EMBL/GenBank/DDBJ whole genome shotgun (WGS) entry which is preliminary data.</text>
</comment>
<dbReference type="Proteomes" id="UP000326759">
    <property type="component" value="Unassembled WGS sequence"/>
</dbReference>
<dbReference type="InterPro" id="IPR026680">
    <property type="entry name" value="CCDC137"/>
</dbReference>
<evidence type="ECO:0000256" key="1">
    <source>
        <dbReference type="SAM" id="MobiDB-lite"/>
    </source>
</evidence>
<dbReference type="PANTHER" id="PTHR21838">
    <property type="entry name" value="COILED-COIL DOMAIN-CONTAINING PROTEIN 137"/>
    <property type="match status" value="1"/>
</dbReference>
<proteinExistence type="predicted"/>
<dbReference type="AlphaFoldDB" id="A0A5N5SWK6"/>
<sequence>MVSSKKDDNLINTADFLEKNIGWYPHNGRPFKPIPTLKQLPNESFRSFKQRVSAVTDTVIYESKFRDKYNVDVVRNEAGDVVNVVKMRSEKAREKRRLRDKEKKLKLKLKKNKSKVNADNSENPDPEEDIDALERKLFRKEKIEFGDIVHKPPSLNTEKLDKLLKSKKDEKNFLFLQNLKKETEINQHQKPSQIKRKANRDLEAERVAAVQAYRQLKLKKKSIETAMIT</sequence>
<dbReference type="PANTHER" id="PTHR21838:SF2">
    <property type="entry name" value="COILED-COIL DOMAIN-CONTAINING PROTEIN 137"/>
    <property type="match status" value="1"/>
</dbReference>
<reference evidence="2 3" key="1">
    <citation type="journal article" date="2019" name="PLoS Biol.">
        <title>Sex chromosomes control vertical transmission of feminizing Wolbachia symbionts in an isopod.</title>
        <authorList>
            <person name="Becking T."/>
            <person name="Chebbi M.A."/>
            <person name="Giraud I."/>
            <person name="Moumen B."/>
            <person name="Laverre T."/>
            <person name="Caubet Y."/>
            <person name="Peccoud J."/>
            <person name="Gilbert C."/>
            <person name="Cordaux R."/>
        </authorList>
    </citation>
    <scope>NUCLEOTIDE SEQUENCE [LARGE SCALE GENOMIC DNA]</scope>
    <source>
        <strain evidence="2">ANa2</strain>
        <tissue evidence="2">Whole body excluding digestive tract and cuticle</tissue>
    </source>
</reference>
<dbReference type="EMBL" id="SEYY01019139">
    <property type="protein sequence ID" value="KAB7498603.1"/>
    <property type="molecule type" value="Genomic_DNA"/>
</dbReference>
<feature type="compositionally biased region" description="Basic residues" evidence="1">
    <location>
        <begin position="104"/>
        <end position="114"/>
    </location>
</feature>
<evidence type="ECO:0008006" key="4">
    <source>
        <dbReference type="Google" id="ProtNLM"/>
    </source>
</evidence>
<feature type="compositionally biased region" description="Basic and acidic residues" evidence="1">
    <location>
        <begin position="90"/>
        <end position="103"/>
    </location>
</feature>
<gene>
    <name evidence="2" type="ORF">Anas_02203</name>
</gene>
<name>A0A5N5SWK6_9CRUS</name>
<keyword evidence="3" id="KW-1185">Reference proteome</keyword>
<dbReference type="GO" id="GO:0005634">
    <property type="term" value="C:nucleus"/>
    <property type="evidence" value="ECO:0007669"/>
    <property type="project" value="TreeGrafter"/>
</dbReference>
<evidence type="ECO:0000313" key="3">
    <source>
        <dbReference type="Proteomes" id="UP000326759"/>
    </source>
</evidence>
<organism evidence="2 3">
    <name type="scientific">Armadillidium nasatum</name>
    <dbReference type="NCBI Taxonomy" id="96803"/>
    <lineage>
        <taxon>Eukaryota</taxon>
        <taxon>Metazoa</taxon>
        <taxon>Ecdysozoa</taxon>
        <taxon>Arthropoda</taxon>
        <taxon>Crustacea</taxon>
        <taxon>Multicrustacea</taxon>
        <taxon>Malacostraca</taxon>
        <taxon>Eumalacostraca</taxon>
        <taxon>Peracarida</taxon>
        <taxon>Isopoda</taxon>
        <taxon>Oniscidea</taxon>
        <taxon>Crinocheta</taxon>
        <taxon>Armadillidiidae</taxon>
        <taxon>Armadillidium</taxon>
    </lineage>
</organism>
<feature type="region of interest" description="Disordered" evidence="1">
    <location>
        <begin position="90"/>
        <end position="130"/>
    </location>
</feature>
<dbReference type="OrthoDB" id="5876637at2759"/>
<feature type="non-terminal residue" evidence="2">
    <location>
        <position position="229"/>
    </location>
</feature>